<dbReference type="AlphaFoldDB" id="A0A3P3VP80"/>
<reference evidence="3 4" key="1">
    <citation type="submission" date="2018-08" db="EMBL/GenBank/DDBJ databases">
        <authorList>
            <person name="Khan S.A."/>
        </authorList>
    </citation>
    <scope>NUCLEOTIDE SEQUENCE [LARGE SCALE GENOMIC DNA]</scope>
    <source>
        <strain evidence="3 4">GTF-13</strain>
    </source>
</reference>
<dbReference type="Proteomes" id="UP000280792">
    <property type="component" value="Unassembled WGS sequence"/>
</dbReference>
<dbReference type="SUPFAM" id="SSF53955">
    <property type="entry name" value="Lysozyme-like"/>
    <property type="match status" value="1"/>
</dbReference>
<feature type="domain" description="Transglycosylase SLT" evidence="2">
    <location>
        <begin position="9"/>
        <end position="190"/>
    </location>
</feature>
<feature type="signal peptide" evidence="1">
    <location>
        <begin position="1"/>
        <end position="22"/>
    </location>
</feature>
<keyword evidence="1" id="KW-0732">Signal</keyword>
<evidence type="ECO:0000313" key="3">
    <source>
        <dbReference type="EMBL" id="RRJ84420.1"/>
    </source>
</evidence>
<name>A0A3P3VP80_9GAMM</name>
<dbReference type="InterPro" id="IPR045795">
    <property type="entry name" value="SLT_4"/>
</dbReference>
<dbReference type="EMBL" id="QWEZ01000001">
    <property type="protein sequence ID" value="RRJ84420.1"/>
    <property type="molecule type" value="Genomic_DNA"/>
</dbReference>
<evidence type="ECO:0000313" key="4">
    <source>
        <dbReference type="Proteomes" id="UP000280792"/>
    </source>
</evidence>
<comment type="caution">
    <text evidence="3">The sequence shown here is derived from an EMBL/GenBank/DDBJ whole genome shotgun (WGS) entry which is preliminary data.</text>
</comment>
<dbReference type="RefSeq" id="WP_125014849.1">
    <property type="nucleotide sequence ID" value="NZ_QWEZ01000001.1"/>
</dbReference>
<sequence>MSRWRGLLVPVMALLLTGCVTSPPRNPDNLCSIFREQDDWYEAASDANERWGTPIQVMMAIMHQESRFVADAQPPRTWYLGFIPGPRPSSAYGYAQAQTPAWDDYLKEAGSWGADRDDFADAVDFIGWFTWKTHQVNGVSKWHADKQYLNYHEGWGGYRRGTYKSKPWLVKVAAKVKRRASDYGAQLRSCQSSLEGGFFNWF</sequence>
<organism evidence="3 4">
    <name type="scientific">Aestuariirhabdus litorea</name>
    <dbReference type="NCBI Taxonomy" id="2528527"/>
    <lineage>
        <taxon>Bacteria</taxon>
        <taxon>Pseudomonadati</taxon>
        <taxon>Pseudomonadota</taxon>
        <taxon>Gammaproteobacteria</taxon>
        <taxon>Oceanospirillales</taxon>
        <taxon>Aestuariirhabdaceae</taxon>
        <taxon>Aestuariirhabdus</taxon>
    </lineage>
</organism>
<dbReference type="Gene3D" id="1.10.530.10">
    <property type="match status" value="1"/>
</dbReference>
<keyword evidence="4" id="KW-1185">Reference proteome</keyword>
<evidence type="ECO:0000259" key="2">
    <source>
        <dbReference type="Pfam" id="PF19489"/>
    </source>
</evidence>
<dbReference type="PROSITE" id="PS51257">
    <property type="entry name" value="PROKAR_LIPOPROTEIN"/>
    <property type="match status" value="1"/>
</dbReference>
<feature type="chain" id="PRO_5018051158" description="Transglycosylase SLT domain-containing protein" evidence="1">
    <location>
        <begin position="23"/>
        <end position="202"/>
    </location>
</feature>
<dbReference type="CDD" id="cd00442">
    <property type="entry name" value="Lyz-like"/>
    <property type="match status" value="1"/>
</dbReference>
<evidence type="ECO:0000256" key="1">
    <source>
        <dbReference type="SAM" id="SignalP"/>
    </source>
</evidence>
<gene>
    <name evidence="3" type="ORF">D0544_04745</name>
</gene>
<protein>
    <recommendedName>
        <fullName evidence="2">Transglycosylase SLT domain-containing protein</fullName>
    </recommendedName>
</protein>
<dbReference type="InterPro" id="IPR023346">
    <property type="entry name" value="Lysozyme-like_dom_sf"/>
</dbReference>
<accession>A0A3P3VP80</accession>
<proteinExistence type="predicted"/>
<reference evidence="3 4" key="2">
    <citation type="submission" date="2018-12" db="EMBL/GenBank/DDBJ databases">
        <title>Simiduia agarivorans gen. nov., sp. nov., a marine, agarolytic bacterium isolated from shallow coastal water from Keelung, Taiwan.</title>
        <authorList>
            <person name="Shieh W.Y."/>
        </authorList>
    </citation>
    <scope>NUCLEOTIDE SEQUENCE [LARGE SCALE GENOMIC DNA]</scope>
    <source>
        <strain evidence="3 4">GTF-13</strain>
    </source>
</reference>
<dbReference type="Pfam" id="PF19489">
    <property type="entry name" value="SLT_4"/>
    <property type="match status" value="1"/>
</dbReference>